<dbReference type="AlphaFoldDB" id="A0A2M4CQV3"/>
<reference evidence="11" key="1">
    <citation type="submission" date="2018-01" db="EMBL/GenBank/DDBJ databases">
        <title>An insight into the sialome of Amazonian anophelines.</title>
        <authorList>
            <person name="Ribeiro J.M."/>
            <person name="Scarpassa V."/>
            <person name="Calvo E."/>
        </authorList>
    </citation>
    <scope>NUCLEOTIDE SEQUENCE</scope>
</reference>
<feature type="region of interest" description="Disordered" evidence="8">
    <location>
        <begin position="147"/>
        <end position="237"/>
    </location>
</feature>
<evidence type="ECO:0000313" key="11">
    <source>
        <dbReference type="EMBL" id="MBW67712.1"/>
    </source>
</evidence>
<dbReference type="GO" id="GO:0000122">
    <property type="term" value="P:negative regulation of transcription by RNA polymerase II"/>
    <property type="evidence" value="ECO:0007669"/>
    <property type="project" value="TreeGrafter"/>
</dbReference>
<feature type="domain" description="Cell growth-regulating nucleolar protein-like winged helix" evidence="10">
    <location>
        <begin position="236"/>
        <end position="303"/>
    </location>
</feature>
<dbReference type="Pfam" id="PF08790">
    <property type="entry name" value="zf-LYAR"/>
    <property type="match status" value="1"/>
</dbReference>
<dbReference type="GO" id="GO:0005730">
    <property type="term" value="C:nucleolus"/>
    <property type="evidence" value="ECO:0007669"/>
    <property type="project" value="TreeGrafter"/>
</dbReference>
<dbReference type="Pfam" id="PF25879">
    <property type="entry name" value="WHD_LYAR"/>
    <property type="match status" value="1"/>
</dbReference>
<dbReference type="Gene3D" id="3.30.1490.490">
    <property type="match status" value="1"/>
</dbReference>
<sequence length="304" mass="34767">MVFFICNHCGESLKKQAVEKHGWRCKRELNVSCMDCLKDFPGKEYEAHTSCISEAEKYSGKDYVPKANANKGARKQETWISTIRSITDAKRNLPKGIMSVFEVIQRNDNIPRKMKGFMNFFQNSAKHIRKPDVEAAWALIEEEVNRNKQQQQQQQQVTVEPAKPVEETKPPTNGTAVKRKQEPEVDQPAKKKQKKNKSTNGQANGHDDQSTLLGNGSTNGQHDDEHEEEETTNGSGKFRWNEVIRDVLLSKDNQMKLSKLKKKVLKRYQQFTGDSTDGKFEKKFGKKISKAHFVVENDTVRLIA</sequence>
<dbReference type="PANTHER" id="PTHR13100:SF10">
    <property type="entry name" value="CELL GROWTH-REGULATING NUCLEOLAR PROTEIN"/>
    <property type="match status" value="1"/>
</dbReference>
<dbReference type="InterPro" id="IPR014898">
    <property type="entry name" value="Znf_C2H2_LYAR"/>
</dbReference>
<keyword evidence="6" id="KW-0539">Nucleus</keyword>
<dbReference type="InterPro" id="IPR058719">
    <property type="entry name" value="WHD_LYAR"/>
</dbReference>
<evidence type="ECO:0000256" key="3">
    <source>
        <dbReference type="ARBA" id="ARBA00022737"/>
    </source>
</evidence>
<evidence type="ECO:0000256" key="8">
    <source>
        <dbReference type="SAM" id="MobiDB-lite"/>
    </source>
</evidence>
<proteinExistence type="predicted"/>
<keyword evidence="5" id="KW-0862">Zinc</keyword>
<feature type="compositionally biased region" description="Polar residues" evidence="8">
    <location>
        <begin position="210"/>
        <end position="220"/>
    </location>
</feature>
<evidence type="ECO:0000256" key="1">
    <source>
        <dbReference type="ARBA" id="ARBA00004123"/>
    </source>
</evidence>
<dbReference type="GO" id="GO:0008270">
    <property type="term" value="F:zinc ion binding"/>
    <property type="evidence" value="ECO:0007669"/>
    <property type="project" value="UniProtKB-KW"/>
</dbReference>
<evidence type="ECO:0000256" key="6">
    <source>
        <dbReference type="ARBA" id="ARBA00023242"/>
    </source>
</evidence>
<dbReference type="GO" id="GO:0003677">
    <property type="term" value="F:DNA binding"/>
    <property type="evidence" value="ECO:0007669"/>
    <property type="project" value="InterPro"/>
</dbReference>
<organism evidence="11">
    <name type="scientific">Anopheles darlingi</name>
    <name type="common">Mosquito</name>
    <dbReference type="NCBI Taxonomy" id="43151"/>
    <lineage>
        <taxon>Eukaryota</taxon>
        <taxon>Metazoa</taxon>
        <taxon>Ecdysozoa</taxon>
        <taxon>Arthropoda</taxon>
        <taxon>Hexapoda</taxon>
        <taxon>Insecta</taxon>
        <taxon>Pterygota</taxon>
        <taxon>Neoptera</taxon>
        <taxon>Endopterygota</taxon>
        <taxon>Diptera</taxon>
        <taxon>Nematocera</taxon>
        <taxon>Culicoidea</taxon>
        <taxon>Culicidae</taxon>
        <taxon>Anophelinae</taxon>
        <taxon>Anopheles</taxon>
    </lineage>
</organism>
<dbReference type="InterPro" id="IPR036236">
    <property type="entry name" value="Znf_C2H2_sf"/>
</dbReference>
<evidence type="ECO:0000259" key="10">
    <source>
        <dbReference type="Pfam" id="PF25879"/>
    </source>
</evidence>
<feature type="domain" description="Zinc finger C2H2 LYAR-type" evidence="9">
    <location>
        <begin position="31"/>
        <end position="58"/>
    </location>
</feature>
<dbReference type="PROSITE" id="PS51804">
    <property type="entry name" value="ZF_C2HC_LYAR"/>
    <property type="match status" value="2"/>
</dbReference>
<evidence type="ECO:0000256" key="7">
    <source>
        <dbReference type="PROSITE-ProRule" id="PRU01145"/>
    </source>
</evidence>
<dbReference type="SUPFAM" id="SSF57667">
    <property type="entry name" value="beta-beta-alpha zinc fingers"/>
    <property type="match status" value="2"/>
</dbReference>
<dbReference type="PANTHER" id="PTHR13100">
    <property type="entry name" value="CELL GROWTH-REGULATING NUCLEOLAR PROTEIN LYAR"/>
    <property type="match status" value="1"/>
</dbReference>
<dbReference type="VEuPathDB" id="VectorBase:ADAR2_001079"/>
<keyword evidence="2" id="KW-0479">Metal-binding</keyword>
<dbReference type="FunFam" id="3.30.1490.490:FF:000001">
    <property type="entry name" value="cell growth-regulating nucleolar protein-like"/>
    <property type="match status" value="1"/>
</dbReference>
<feature type="compositionally biased region" description="Basic and acidic residues" evidence="8">
    <location>
        <begin position="179"/>
        <end position="189"/>
    </location>
</feature>
<keyword evidence="3" id="KW-0677">Repeat</keyword>
<comment type="subcellular location">
    <subcellularLocation>
        <location evidence="1">Nucleus</location>
    </subcellularLocation>
</comment>
<protein>
    <submittedName>
        <fullName evidence="11">Putative cell growth-regulating nucleolar protein</fullName>
    </submittedName>
</protein>
<evidence type="ECO:0000256" key="5">
    <source>
        <dbReference type="ARBA" id="ARBA00022833"/>
    </source>
</evidence>
<evidence type="ECO:0000256" key="4">
    <source>
        <dbReference type="ARBA" id="ARBA00022771"/>
    </source>
</evidence>
<evidence type="ECO:0000256" key="2">
    <source>
        <dbReference type="ARBA" id="ARBA00022723"/>
    </source>
</evidence>
<keyword evidence="4 7" id="KW-0863">Zinc-finger</keyword>
<accession>A0A2M4CQV3</accession>
<dbReference type="EMBL" id="GGFL01003534">
    <property type="protein sequence ID" value="MBW67712.1"/>
    <property type="molecule type" value="Transcribed_RNA"/>
</dbReference>
<dbReference type="InterPro" id="IPR039999">
    <property type="entry name" value="LYAR"/>
</dbReference>
<evidence type="ECO:0000259" key="9">
    <source>
        <dbReference type="Pfam" id="PF08790"/>
    </source>
</evidence>
<name>A0A2M4CQV3_ANODA</name>
<dbReference type="GO" id="GO:0006364">
    <property type="term" value="P:rRNA processing"/>
    <property type="evidence" value="ECO:0007669"/>
    <property type="project" value="TreeGrafter"/>
</dbReference>